<accession>A0A2U8DZI0</accession>
<dbReference type="InterPro" id="IPR050638">
    <property type="entry name" value="AA-Vitamin_Transporters"/>
</dbReference>
<dbReference type="KEGG" id="elut:CKA38_00870"/>
<reference evidence="8 9" key="1">
    <citation type="journal article" date="2018" name="Syst. Appl. Microbiol.">
        <title>Ereboglobus luteus gen. nov. sp. nov. from cockroach guts, and new insights into the oxygen relationship of the genera Opitutus and Didymococcus (Verrucomicrobia: Opitutaceae).</title>
        <authorList>
            <person name="Tegtmeier D."/>
            <person name="Belitz A."/>
            <person name="Radek R."/>
            <person name="Heimerl T."/>
            <person name="Brune A."/>
        </authorList>
    </citation>
    <scope>NUCLEOTIDE SEQUENCE [LARGE SCALE GENOMIC DNA]</scope>
    <source>
        <strain evidence="8 9">Ho45</strain>
    </source>
</reference>
<keyword evidence="3 6" id="KW-0812">Transmembrane</keyword>
<proteinExistence type="inferred from homology"/>
<evidence type="ECO:0000256" key="4">
    <source>
        <dbReference type="ARBA" id="ARBA00022989"/>
    </source>
</evidence>
<feature type="domain" description="EamA" evidence="7">
    <location>
        <begin position="226"/>
        <end position="364"/>
    </location>
</feature>
<evidence type="ECO:0000259" key="7">
    <source>
        <dbReference type="Pfam" id="PF00892"/>
    </source>
</evidence>
<evidence type="ECO:0000256" key="2">
    <source>
        <dbReference type="ARBA" id="ARBA00007362"/>
    </source>
</evidence>
<feature type="transmembrane region" description="Helical" evidence="6">
    <location>
        <begin position="325"/>
        <end position="341"/>
    </location>
</feature>
<dbReference type="EMBL" id="CP023004">
    <property type="protein sequence ID" value="AWI08006.1"/>
    <property type="molecule type" value="Genomic_DNA"/>
</dbReference>
<dbReference type="PANTHER" id="PTHR32322">
    <property type="entry name" value="INNER MEMBRANE TRANSPORTER"/>
    <property type="match status" value="1"/>
</dbReference>
<evidence type="ECO:0000256" key="1">
    <source>
        <dbReference type="ARBA" id="ARBA00004141"/>
    </source>
</evidence>
<dbReference type="Proteomes" id="UP000244896">
    <property type="component" value="Chromosome"/>
</dbReference>
<dbReference type="GO" id="GO:0016020">
    <property type="term" value="C:membrane"/>
    <property type="evidence" value="ECO:0007669"/>
    <property type="project" value="UniProtKB-SubCell"/>
</dbReference>
<evidence type="ECO:0000313" key="8">
    <source>
        <dbReference type="EMBL" id="AWI08006.1"/>
    </source>
</evidence>
<dbReference type="InterPro" id="IPR037185">
    <property type="entry name" value="EmrE-like"/>
</dbReference>
<feature type="transmembrane region" description="Helical" evidence="6">
    <location>
        <begin position="225"/>
        <end position="245"/>
    </location>
</feature>
<dbReference type="SUPFAM" id="SSF103481">
    <property type="entry name" value="Multidrug resistance efflux transporter EmrE"/>
    <property type="match status" value="2"/>
</dbReference>
<evidence type="ECO:0000256" key="6">
    <source>
        <dbReference type="SAM" id="Phobius"/>
    </source>
</evidence>
<sequence>MRISSRSGAAARMSAGRSFSVCFVDFRRLDQCPVRLSSLPVCLSSGINLAVCAARIPYFLICSISMSVSSAKSASTVALVAAFLTIYIVWGSTYLAMRVGVETMPPLSMAAVRFLVAGVIMFAFVKLRGSPRATARQWRDNALIAAFLLLGGNGLVIWAEQYIPSGITALLIGFSPMCMVLIEWAFPGGRRPGPYTIAGLVIGFAGIIVLVAPWEHFNDDGALPLKGVVAIIGSTVFWATGSILSRHVRNPAPAFSASAMQMLCGGAMLAVAAFVRGEPASIDIGSFSTRSWIALFYLIVIGSLVAFSTYTWLITHSTPARVSTYAYVNPIVAVFLGWLILDEPVTLRTLAAAAIIILSVMIIIVRKNKRAA</sequence>
<organism evidence="8 9">
    <name type="scientific">Ereboglobus luteus</name>
    <dbReference type="NCBI Taxonomy" id="1796921"/>
    <lineage>
        <taxon>Bacteria</taxon>
        <taxon>Pseudomonadati</taxon>
        <taxon>Verrucomicrobiota</taxon>
        <taxon>Opitutia</taxon>
        <taxon>Opitutales</taxon>
        <taxon>Opitutaceae</taxon>
        <taxon>Ereboglobus</taxon>
    </lineage>
</organism>
<gene>
    <name evidence="8" type="ORF">CKA38_00870</name>
</gene>
<name>A0A2U8DZI0_9BACT</name>
<feature type="transmembrane region" description="Helical" evidence="6">
    <location>
        <begin position="165"/>
        <end position="186"/>
    </location>
</feature>
<keyword evidence="4 6" id="KW-1133">Transmembrane helix</keyword>
<comment type="similarity">
    <text evidence="2">Belongs to the EamA transporter family.</text>
</comment>
<feature type="transmembrane region" description="Helical" evidence="6">
    <location>
        <begin position="110"/>
        <end position="129"/>
    </location>
</feature>
<dbReference type="PANTHER" id="PTHR32322:SF2">
    <property type="entry name" value="EAMA DOMAIN-CONTAINING PROTEIN"/>
    <property type="match status" value="1"/>
</dbReference>
<dbReference type="Pfam" id="PF00892">
    <property type="entry name" value="EamA"/>
    <property type="match status" value="2"/>
</dbReference>
<feature type="transmembrane region" description="Helical" evidence="6">
    <location>
        <begin position="73"/>
        <end position="90"/>
    </location>
</feature>
<protein>
    <recommendedName>
        <fullName evidence="7">EamA domain-containing protein</fullName>
    </recommendedName>
</protein>
<keyword evidence="9" id="KW-1185">Reference proteome</keyword>
<comment type="subcellular location">
    <subcellularLocation>
        <location evidence="1">Membrane</location>
        <topology evidence="1">Multi-pass membrane protein</topology>
    </subcellularLocation>
</comment>
<feature type="domain" description="EamA" evidence="7">
    <location>
        <begin position="82"/>
        <end position="211"/>
    </location>
</feature>
<dbReference type="InterPro" id="IPR000620">
    <property type="entry name" value="EamA_dom"/>
</dbReference>
<dbReference type="AlphaFoldDB" id="A0A2U8DZI0"/>
<feature type="transmembrane region" description="Helical" evidence="6">
    <location>
        <begin position="252"/>
        <end position="274"/>
    </location>
</feature>
<dbReference type="OrthoDB" id="3190463at2"/>
<feature type="transmembrane region" description="Helical" evidence="6">
    <location>
        <begin position="193"/>
        <end position="213"/>
    </location>
</feature>
<evidence type="ECO:0000256" key="3">
    <source>
        <dbReference type="ARBA" id="ARBA00022692"/>
    </source>
</evidence>
<keyword evidence="5 6" id="KW-0472">Membrane</keyword>
<evidence type="ECO:0000313" key="9">
    <source>
        <dbReference type="Proteomes" id="UP000244896"/>
    </source>
</evidence>
<feature type="transmembrane region" description="Helical" evidence="6">
    <location>
        <begin position="347"/>
        <end position="365"/>
    </location>
</feature>
<feature type="transmembrane region" description="Helical" evidence="6">
    <location>
        <begin position="141"/>
        <end position="159"/>
    </location>
</feature>
<evidence type="ECO:0000256" key="5">
    <source>
        <dbReference type="ARBA" id="ARBA00023136"/>
    </source>
</evidence>
<feature type="transmembrane region" description="Helical" evidence="6">
    <location>
        <begin position="294"/>
        <end position="313"/>
    </location>
</feature>